<evidence type="ECO:0000256" key="2">
    <source>
        <dbReference type="ARBA" id="ARBA00022448"/>
    </source>
</evidence>
<evidence type="ECO:0000256" key="6">
    <source>
        <dbReference type="ARBA" id="ARBA00022982"/>
    </source>
</evidence>
<organism evidence="11 12">
    <name type="scientific">Pseudomonas nitroreducens</name>
    <dbReference type="NCBI Taxonomy" id="46680"/>
    <lineage>
        <taxon>Bacteria</taxon>
        <taxon>Pseudomonadati</taxon>
        <taxon>Pseudomonadota</taxon>
        <taxon>Gammaproteobacteria</taxon>
        <taxon>Pseudomonadales</taxon>
        <taxon>Pseudomonadaceae</taxon>
        <taxon>Pseudomonas</taxon>
    </lineage>
</organism>
<dbReference type="NCBIfam" id="NF009070">
    <property type="entry name" value="PRK12405.1"/>
    <property type="match status" value="1"/>
</dbReference>
<dbReference type="EMBL" id="NJBA01000004">
    <property type="protein sequence ID" value="OWP50415.1"/>
    <property type="molecule type" value="Genomic_DNA"/>
</dbReference>
<comment type="function">
    <text evidence="9">Part of a membrane-bound complex that couples electron transfer with translocation of ions across the membrane.</text>
</comment>
<accession>A0A2D0AEB9</accession>
<comment type="similarity">
    <text evidence="9">Belongs to the NqrDE/RnfAE family.</text>
</comment>
<dbReference type="AlphaFoldDB" id="A0A2D0AEB9"/>
<dbReference type="GO" id="GO:0012505">
    <property type="term" value="C:endomembrane system"/>
    <property type="evidence" value="ECO:0007669"/>
    <property type="project" value="UniProtKB-SubCell"/>
</dbReference>
<dbReference type="eggNOG" id="COG4660">
    <property type="taxonomic scope" value="Bacteria"/>
</dbReference>
<feature type="transmembrane region" description="Helical" evidence="9">
    <location>
        <begin position="184"/>
        <end position="203"/>
    </location>
</feature>
<keyword evidence="8 9" id="KW-0472">Membrane</keyword>
<evidence type="ECO:0000256" key="7">
    <source>
        <dbReference type="ARBA" id="ARBA00022989"/>
    </source>
</evidence>
<evidence type="ECO:0000256" key="3">
    <source>
        <dbReference type="ARBA" id="ARBA00022519"/>
    </source>
</evidence>
<evidence type="ECO:0000256" key="1">
    <source>
        <dbReference type="ARBA" id="ARBA00004127"/>
    </source>
</evidence>
<dbReference type="PANTHER" id="PTHR30586:SF0">
    <property type="entry name" value="ION-TRANSLOCATING OXIDOREDUCTASE COMPLEX SUBUNIT E"/>
    <property type="match status" value="1"/>
</dbReference>
<feature type="transmembrane region" description="Helical" evidence="9">
    <location>
        <begin position="99"/>
        <end position="117"/>
    </location>
</feature>
<keyword evidence="5 9" id="KW-1278">Translocase</keyword>
<comment type="caution">
    <text evidence="11">The sequence shown here is derived from an EMBL/GenBank/DDBJ whole genome shotgun (WGS) entry which is preliminary data.</text>
</comment>
<evidence type="ECO:0000256" key="9">
    <source>
        <dbReference type="HAMAP-Rule" id="MF_00478"/>
    </source>
</evidence>
<dbReference type="STRING" id="46680.GCA_000807755_03653"/>
<name>A0A2D0AEB9_PSENT</name>
<proteinExistence type="inferred from homology"/>
<dbReference type="PANTHER" id="PTHR30586">
    <property type="entry name" value="ELECTRON TRANSPORT COMPLEX PROTEIN RNFE"/>
    <property type="match status" value="1"/>
</dbReference>
<dbReference type="NCBIfam" id="TIGR01948">
    <property type="entry name" value="rnfE"/>
    <property type="match status" value="1"/>
</dbReference>
<keyword evidence="3 9" id="KW-0997">Cell inner membrane</keyword>
<dbReference type="GO" id="GO:0022900">
    <property type="term" value="P:electron transport chain"/>
    <property type="evidence" value="ECO:0007669"/>
    <property type="project" value="UniProtKB-UniRule"/>
</dbReference>
<feature type="transmembrane region" description="Helical" evidence="9">
    <location>
        <begin position="73"/>
        <end position="93"/>
    </location>
</feature>
<comment type="subunit">
    <text evidence="9">The complex is composed of six subunits: RnfA, RnfB, RnfC, RnfD, RnfE and RnfG.</text>
</comment>
<dbReference type="EC" id="7.-.-.-" evidence="9"/>
<sequence>MNNPGYREIALQGLWKNNPGLVQLLGLCPLLGTSSSMVNALGLGLATVFVLVCSSVSVSLIRGTLSEAVRLPAFLLVIAALTTCVELLMQAWRYELYEVLGIFVPLITTNCVILGRAQSFASTNNVVRSAFDGLMMGLGFALVLLTIGTLRELLGHGTLLAGMDLLFGPAAADWKLQIPGYQGLLLAVLPPGAFLVLGLLIALKNRIDESLADRAKAPAGDEPATERQRVRVTGVIE</sequence>
<feature type="transmembrane region" description="Helical" evidence="9">
    <location>
        <begin position="129"/>
        <end position="147"/>
    </location>
</feature>
<evidence type="ECO:0000313" key="12">
    <source>
        <dbReference type="Proteomes" id="UP000198145"/>
    </source>
</evidence>
<evidence type="ECO:0000256" key="5">
    <source>
        <dbReference type="ARBA" id="ARBA00022967"/>
    </source>
</evidence>
<dbReference type="InterPro" id="IPR010968">
    <property type="entry name" value="RnfE"/>
</dbReference>
<evidence type="ECO:0000256" key="8">
    <source>
        <dbReference type="ARBA" id="ARBA00023136"/>
    </source>
</evidence>
<dbReference type="InterPro" id="IPR003667">
    <property type="entry name" value="NqrDE/RnfAE"/>
</dbReference>
<gene>
    <name evidence="9" type="primary">rnfE</name>
    <name evidence="11" type="ORF">CEG18_12780</name>
</gene>
<keyword evidence="2 9" id="KW-0813">Transport</keyword>
<keyword evidence="4 9" id="KW-0812">Transmembrane</keyword>
<evidence type="ECO:0000256" key="10">
    <source>
        <dbReference type="SAM" id="MobiDB-lite"/>
    </source>
</evidence>
<comment type="subcellular location">
    <subcellularLocation>
        <location evidence="9">Cell inner membrane</location>
        <topology evidence="9">Multi-pass membrane protein</topology>
    </subcellularLocation>
    <subcellularLocation>
        <location evidence="1">Endomembrane system</location>
        <topology evidence="1">Multi-pass membrane protein</topology>
    </subcellularLocation>
</comment>
<dbReference type="RefSeq" id="WP_088417817.1">
    <property type="nucleotide sequence ID" value="NZ_NJBA01000004.1"/>
</dbReference>
<keyword evidence="9" id="KW-1003">Cell membrane</keyword>
<dbReference type="GO" id="GO:0005886">
    <property type="term" value="C:plasma membrane"/>
    <property type="evidence" value="ECO:0007669"/>
    <property type="project" value="UniProtKB-SubCell"/>
</dbReference>
<keyword evidence="6 9" id="KW-0249">Electron transport</keyword>
<feature type="transmembrane region" description="Helical" evidence="9">
    <location>
        <begin position="40"/>
        <end position="61"/>
    </location>
</feature>
<evidence type="ECO:0000256" key="4">
    <source>
        <dbReference type="ARBA" id="ARBA00022692"/>
    </source>
</evidence>
<reference evidence="11 12" key="1">
    <citation type="submission" date="2017-06" db="EMBL/GenBank/DDBJ databases">
        <title>Draft genome of Pseudomonas nitroreducens DF05.</title>
        <authorList>
            <person name="Iyer R."/>
        </authorList>
    </citation>
    <scope>NUCLEOTIDE SEQUENCE [LARGE SCALE GENOMIC DNA]</scope>
    <source>
        <strain evidence="11 12">DF05</strain>
    </source>
</reference>
<keyword evidence="7 9" id="KW-1133">Transmembrane helix</keyword>
<dbReference type="Pfam" id="PF02508">
    <property type="entry name" value="Rnf-Nqr"/>
    <property type="match status" value="1"/>
</dbReference>
<feature type="region of interest" description="Disordered" evidence="10">
    <location>
        <begin position="214"/>
        <end position="237"/>
    </location>
</feature>
<protein>
    <recommendedName>
        <fullName evidence="9">Ion-translocating oxidoreductase complex subunit E</fullName>
        <ecNumber evidence="9">7.-.-.-</ecNumber>
    </recommendedName>
    <alternativeName>
        <fullName evidence="9">Rnf electron transport complex subunit E</fullName>
    </alternativeName>
</protein>
<dbReference type="HAMAP" id="MF_00478">
    <property type="entry name" value="RsxE_RnfE"/>
    <property type="match status" value="1"/>
</dbReference>
<dbReference type="PIRSF" id="PIRSF006102">
    <property type="entry name" value="NQR_DE"/>
    <property type="match status" value="1"/>
</dbReference>
<dbReference type="Proteomes" id="UP000198145">
    <property type="component" value="Unassembled WGS sequence"/>
</dbReference>
<evidence type="ECO:0000313" key="11">
    <source>
        <dbReference type="EMBL" id="OWP50415.1"/>
    </source>
</evidence>